<evidence type="ECO:0000313" key="3">
    <source>
        <dbReference type="Proteomes" id="UP000070258"/>
    </source>
</evidence>
<protein>
    <submittedName>
        <fullName evidence="2">Uncharacterized protein</fullName>
    </submittedName>
</protein>
<name>A0A138ADZ5_9ACTN</name>
<accession>A0A138ADZ5</accession>
<dbReference type="RefSeq" id="WP_068571593.1">
    <property type="nucleotide sequence ID" value="NZ_LSRF01000044.1"/>
</dbReference>
<reference evidence="3" key="1">
    <citation type="submission" date="2016-02" db="EMBL/GenBank/DDBJ databases">
        <authorList>
            <person name="Wen L."/>
            <person name="He K."/>
            <person name="Yang H."/>
        </authorList>
    </citation>
    <scope>NUCLEOTIDE SEQUENCE [LARGE SCALE GENOMIC DNA]</scope>
    <source>
        <strain evidence="3">JCM 15929</strain>
    </source>
</reference>
<sequence length="65" mass="7211">MGKSDSYADLMKAWWTFNTRIMTENISVGLTVIAIFVVLGVWIHGRGKEAGKAELKAELAKKAEE</sequence>
<comment type="caution">
    <text evidence="2">The sequence shown here is derived from an EMBL/GenBank/DDBJ whole genome shotgun (WGS) entry which is preliminary data.</text>
</comment>
<organism evidence="2 3">
    <name type="scientific">Tsukamurella pseudospumae</name>
    <dbReference type="NCBI Taxonomy" id="239498"/>
    <lineage>
        <taxon>Bacteria</taxon>
        <taxon>Bacillati</taxon>
        <taxon>Actinomycetota</taxon>
        <taxon>Actinomycetes</taxon>
        <taxon>Mycobacteriales</taxon>
        <taxon>Tsukamurellaceae</taxon>
        <taxon>Tsukamurella</taxon>
    </lineage>
</organism>
<feature type="transmembrane region" description="Helical" evidence="1">
    <location>
        <begin position="26"/>
        <end position="43"/>
    </location>
</feature>
<evidence type="ECO:0000256" key="1">
    <source>
        <dbReference type="SAM" id="Phobius"/>
    </source>
</evidence>
<proteinExistence type="predicted"/>
<dbReference type="STRING" id="239498.AXK60_08570"/>
<dbReference type="EMBL" id="LSRF01000044">
    <property type="protein sequence ID" value="KXP08718.1"/>
    <property type="molecule type" value="Genomic_DNA"/>
</dbReference>
<gene>
    <name evidence="2" type="ORF">AXK60_08570</name>
</gene>
<dbReference type="Proteomes" id="UP000070258">
    <property type="component" value="Unassembled WGS sequence"/>
</dbReference>
<evidence type="ECO:0000313" key="2">
    <source>
        <dbReference type="EMBL" id="KXP08718.1"/>
    </source>
</evidence>
<dbReference type="AlphaFoldDB" id="A0A138ADZ5"/>
<keyword evidence="1" id="KW-0812">Transmembrane</keyword>
<keyword evidence="1" id="KW-0472">Membrane</keyword>
<keyword evidence="1" id="KW-1133">Transmembrane helix</keyword>